<comment type="caution">
    <text evidence="1">The sequence shown here is derived from an EMBL/GenBank/DDBJ whole genome shotgun (WGS) entry which is preliminary data.</text>
</comment>
<reference evidence="1 2" key="1">
    <citation type="submission" date="2024-02" db="EMBL/GenBank/DDBJ databases">
        <authorList>
            <person name="Daric V."/>
            <person name="Darras S."/>
        </authorList>
    </citation>
    <scope>NUCLEOTIDE SEQUENCE [LARGE SCALE GENOMIC DNA]</scope>
</reference>
<dbReference type="Gene3D" id="3.40.50.720">
    <property type="entry name" value="NAD(P)-binding Rossmann-like Domain"/>
    <property type="match status" value="1"/>
</dbReference>
<dbReference type="Pfam" id="PF13561">
    <property type="entry name" value="adh_short_C2"/>
    <property type="match status" value="1"/>
</dbReference>
<evidence type="ECO:0000313" key="2">
    <source>
        <dbReference type="Proteomes" id="UP001642483"/>
    </source>
</evidence>
<protein>
    <submittedName>
        <fullName evidence="1">Uncharacterized protein</fullName>
    </submittedName>
</protein>
<dbReference type="Proteomes" id="UP001642483">
    <property type="component" value="Unassembled WGS sequence"/>
</dbReference>
<dbReference type="InterPro" id="IPR002347">
    <property type="entry name" value="SDR_fam"/>
</dbReference>
<sequence length="70" mass="7698">MKTNILQSWFEGGEKVDDVAERGTKLVPLSRKNVMADDVTDAIMFLASDRAKMITGICLFVDGARHLTGI</sequence>
<accession>A0ABP0FFL9</accession>
<keyword evidence="2" id="KW-1185">Reference proteome</keyword>
<evidence type="ECO:0000313" key="1">
    <source>
        <dbReference type="EMBL" id="CAK8677683.1"/>
    </source>
</evidence>
<dbReference type="InterPro" id="IPR036291">
    <property type="entry name" value="NAD(P)-bd_dom_sf"/>
</dbReference>
<gene>
    <name evidence="1" type="ORF">CVLEPA_LOCUS7682</name>
</gene>
<dbReference type="SUPFAM" id="SSF51735">
    <property type="entry name" value="NAD(P)-binding Rossmann-fold domains"/>
    <property type="match status" value="1"/>
</dbReference>
<name>A0ABP0FFL9_CLALP</name>
<organism evidence="1 2">
    <name type="scientific">Clavelina lepadiformis</name>
    <name type="common">Light-bulb sea squirt</name>
    <name type="synonym">Ascidia lepadiformis</name>
    <dbReference type="NCBI Taxonomy" id="159417"/>
    <lineage>
        <taxon>Eukaryota</taxon>
        <taxon>Metazoa</taxon>
        <taxon>Chordata</taxon>
        <taxon>Tunicata</taxon>
        <taxon>Ascidiacea</taxon>
        <taxon>Aplousobranchia</taxon>
        <taxon>Clavelinidae</taxon>
        <taxon>Clavelina</taxon>
    </lineage>
</organism>
<proteinExistence type="predicted"/>
<dbReference type="EMBL" id="CAWYQH010000046">
    <property type="protein sequence ID" value="CAK8677683.1"/>
    <property type="molecule type" value="Genomic_DNA"/>
</dbReference>